<reference evidence="3" key="1">
    <citation type="journal article" date="2023" name="Mol. Phylogenet. Evol.">
        <title>Genome-scale phylogeny and comparative genomics of the fungal order Sordariales.</title>
        <authorList>
            <person name="Hensen N."/>
            <person name="Bonometti L."/>
            <person name="Westerberg I."/>
            <person name="Brannstrom I.O."/>
            <person name="Guillou S."/>
            <person name="Cros-Aarteil S."/>
            <person name="Calhoun S."/>
            <person name="Haridas S."/>
            <person name="Kuo A."/>
            <person name="Mondo S."/>
            <person name="Pangilinan J."/>
            <person name="Riley R."/>
            <person name="LaButti K."/>
            <person name="Andreopoulos B."/>
            <person name="Lipzen A."/>
            <person name="Chen C."/>
            <person name="Yan M."/>
            <person name="Daum C."/>
            <person name="Ng V."/>
            <person name="Clum A."/>
            <person name="Steindorff A."/>
            <person name="Ohm R.A."/>
            <person name="Martin F."/>
            <person name="Silar P."/>
            <person name="Natvig D.O."/>
            <person name="Lalanne C."/>
            <person name="Gautier V."/>
            <person name="Ament-Velasquez S.L."/>
            <person name="Kruys A."/>
            <person name="Hutchinson M.I."/>
            <person name="Powell A.J."/>
            <person name="Barry K."/>
            <person name="Miller A.N."/>
            <person name="Grigoriev I.V."/>
            <person name="Debuchy R."/>
            <person name="Gladieux P."/>
            <person name="Hiltunen Thoren M."/>
            <person name="Johannesson H."/>
        </authorList>
    </citation>
    <scope>NUCLEOTIDE SEQUENCE [LARGE SCALE GENOMIC DNA]</scope>
    <source>
        <strain evidence="3">CBS 340.73</strain>
    </source>
</reference>
<name>A0AAN6N7A2_9PEZI</name>
<feature type="region of interest" description="Disordered" evidence="1">
    <location>
        <begin position="1"/>
        <end position="51"/>
    </location>
</feature>
<dbReference type="Proteomes" id="UP001303473">
    <property type="component" value="Unassembled WGS sequence"/>
</dbReference>
<comment type="caution">
    <text evidence="2">The sequence shown here is derived from an EMBL/GenBank/DDBJ whole genome shotgun (WGS) entry which is preliminary data.</text>
</comment>
<accession>A0AAN6N7A2</accession>
<evidence type="ECO:0000313" key="2">
    <source>
        <dbReference type="EMBL" id="KAK3939038.1"/>
    </source>
</evidence>
<evidence type="ECO:0000313" key="3">
    <source>
        <dbReference type="Proteomes" id="UP001303473"/>
    </source>
</evidence>
<dbReference type="EMBL" id="MU853818">
    <property type="protein sequence ID" value="KAK3939038.1"/>
    <property type="molecule type" value="Genomic_DNA"/>
</dbReference>
<feature type="compositionally biased region" description="Basic and acidic residues" evidence="1">
    <location>
        <begin position="20"/>
        <end position="32"/>
    </location>
</feature>
<proteinExistence type="predicted"/>
<gene>
    <name evidence="2" type="ORF">QBC46DRAFT_409631</name>
</gene>
<dbReference type="AlphaFoldDB" id="A0AAN6N7A2"/>
<protein>
    <submittedName>
        <fullName evidence="2">Uncharacterized protein</fullName>
    </submittedName>
</protein>
<evidence type="ECO:0000256" key="1">
    <source>
        <dbReference type="SAM" id="MobiDB-lite"/>
    </source>
</evidence>
<organism evidence="2 3">
    <name type="scientific">Diplogelasinospora grovesii</name>
    <dbReference type="NCBI Taxonomy" id="303347"/>
    <lineage>
        <taxon>Eukaryota</taxon>
        <taxon>Fungi</taxon>
        <taxon>Dikarya</taxon>
        <taxon>Ascomycota</taxon>
        <taxon>Pezizomycotina</taxon>
        <taxon>Sordariomycetes</taxon>
        <taxon>Sordariomycetidae</taxon>
        <taxon>Sordariales</taxon>
        <taxon>Diplogelasinosporaceae</taxon>
        <taxon>Diplogelasinospora</taxon>
    </lineage>
</organism>
<keyword evidence="3" id="KW-1185">Reference proteome</keyword>
<sequence>MNHQQQAGRKRPAESSPEDITDRLWKKLKEESLEVEAQSGGQSEPDAAMTDQADMVEAPPAGEGPAHHEIECDACGNVGQKSHTHEYTPEFRKHYWSQAKMLLELHEKVQAWEECVRKARDKLTELGGRLEQEGRVKICVQCDGQRTGENSRDSYDGIASFLPLEKELRQIDFCQAYVLFSSDGEEEAGEEAEVPEPRENYKWAPSRNRLHTKKTYVRDRPSQRTLTLVVSCNLSSR</sequence>